<evidence type="ECO:0000313" key="8">
    <source>
        <dbReference type="Proteomes" id="UP000694388"/>
    </source>
</evidence>
<dbReference type="FunFam" id="3.40.50.1000:FF:000086">
    <property type="entry name" value="LD24878p"/>
    <property type="match status" value="1"/>
</dbReference>
<dbReference type="GO" id="GO:0008253">
    <property type="term" value="F:5'-nucleotidase activity"/>
    <property type="evidence" value="ECO:0007669"/>
    <property type="project" value="TreeGrafter"/>
</dbReference>
<keyword evidence="8" id="KW-1185">Reference proteome</keyword>
<keyword evidence="5" id="KW-0007">Acetylation</keyword>
<dbReference type="PANTHER" id="PTHR12103:SF38">
    <property type="entry name" value="5'-NUCLEOTIDASE DOMAIN-CONTAINING PROTEIN 1"/>
    <property type="match status" value="1"/>
</dbReference>
<dbReference type="GO" id="GO:0046872">
    <property type="term" value="F:metal ion binding"/>
    <property type="evidence" value="ECO:0007669"/>
    <property type="project" value="UniProtKB-KW"/>
</dbReference>
<dbReference type="Ensembl" id="ENSEBUT00000011863.1">
    <property type="protein sequence ID" value="ENSEBUP00000011296.1"/>
    <property type="gene ID" value="ENSEBUG00000007257.1"/>
</dbReference>
<dbReference type="PANTHER" id="PTHR12103">
    <property type="entry name" value="5'-NUCLEOTIDASE DOMAIN-CONTAINING"/>
    <property type="match status" value="1"/>
</dbReference>
<dbReference type="Gene3D" id="3.40.50.1000">
    <property type="entry name" value="HAD superfamily/HAD-like"/>
    <property type="match status" value="1"/>
</dbReference>
<protein>
    <recommendedName>
        <fullName evidence="6">5'-nucleotidase domain-containing protein 1</fullName>
    </recommendedName>
</protein>
<evidence type="ECO:0000256" key="1">
    <source>
        <dbReference type="ARBA" id="ARBA00009589"/>
    </source>
</evidence>
<name>A0A8C4Q7Q9_EPTBU</name>
<sequence length="455" mass="51008">MEEYLCVEDYDVVGLDMDHTLCRYHLKETSELIYKSSAKFLVEEKGYSEELLTSYDHEFSMRGLILECLQGNFLKLDKEGRILRASHGTRAMSRADVIEHYGPDMRWKHFESFSKTLISPPKFHFFDNFVEQSGALLCARIVDLMDKTGASDAKTYTFWKDVIAAVKHNYDPSSFKADRGGYFPALKRTPGKYLQAPTPLLTTWLSKLRRAGKVTVLLTSSHSDYCRLVASHTLGVDFENLFDVIISNALKPGFFSEKPICRPFLSLEQDVEGRALPELPGPGWYSQGNWTQLHSLLQRLTGKASPKTVYVGDSIRCDIVAAHQRADLDTILVLEELVDAVSGKQELSCKVDEELDSEGNSGISIQSEPPCKRTKSMNLSLTKMDNGFWGPMFYDGGIADIDDSPPKETFFHAVMEQHASLVLPSVEVLASVPLNHKFPCTSARRSSSAKSCSNE</sequence>
<keyword evidence="4" id="KW-0460">Magnesium</keyword>
<dbReference type="OMA" id="ICSNPYG"/>
<comment type="similarity">
    <text evidence="1">Belongs to the 5'(3')-deoxyribonucleotidase family.</text>
</comment>
<dbReference type="Proteomes" id="UP000694388">
    <property type="component" value="Unplaced"/>
</dbReference>
<accession>A0A8C4Q7Q9</accession>
<keyword evidence="3" id="KW-0378">Hydrolase</keyword>
<evidence type="ECO:0000313" key="7">
    <source>
        <dbReference type="Ensembl" id="ENSEBUP00000011296.1"/>
    </source>
</evidence>
<dbReference type="InterPro" id="IPR023214">
    <property type="entry name" value="HAD_sf"/>
</dbReference>
<keyword evidence="2" id="KW-0479">Metal-binding</keyword>
<evidence type="ECO:0000256" key="5">
    <source>
        <dbReference type="ARBA" id="ARBA00022990"/>
    </source>
</evidence>
<proteinExistence type="inferred from homology"/>
<evidence type="ECO:0000256" key="3">
    <source>
        <dbReference type="ARBA" id="ARBA00022801"/>
    </source>
</evidence>
<organism evidence="7 8">
    <name type="scientific">Eptatretus burgeri</name>
    <name type="common">Inshore hagfish</name>
    <dbReference type="NCBI Taxonomy" id="7764"/>
    <lineage>
        <taxon>Eukaryota</taxon>
        <taxon>Metazoa</taxon>
        <taxon>Chordata</taxon>
        <taxon>Craniata</taxon>
        <taxon>Vertebrata</taxon>
        <taxon>Cyclostomata</taxon>
        <taxon>Myxini</taxon>
        <taxon>Myxiniformes</taxon>
        <taxon>Myxinidae</taxon>
        <taxon>Eptatretinae</taxon>
        <taxon>Eptatretus</taxon>
    </lineage>
</organism>
<evidence type="ECO:0000256" key="2">
    <source>
        <dbReference type="ARBA" id="ARBA00022723"/>
    </source>
</evidence>
<dbReference type="AlphaFoldDB" id="A0A8C4Q7Q9"/>
<evidence type="ECO:0000256" key="4">
    <source>
        <dbReference type="ARBA" id="ARBA00022842"/>
    </source>
</evidence>
<dbReference type="SUPFAM" id="SSF56784">
    <property type="entry name" value="HAD-like"/>
    <property type="match status" value="1"/>
</dbReference>
<dbReference type="InterPro" id="IPR036412">
    <property type="entry name" value="HAD-like_sf"/>
</dbReference>
<evidence type="ECO:0000256" key="6">
    <source>
        <dbReference type="ARBA" id="ARBA00069357"/>
    </source>
</evidence>
<reference evidence="7" key="2">
    <citation type="submission" date="2025-09" db="UniProtKB">
        <authorList>
            <consortium name="Ensembl"/>
        </authorList>
    </citation>
    <scope>IDENTIFICATION</scope>
</reference>
<dbReference type="InterPro" id="IPR008380">
    <property type="entry name" value="HAD-SF_hydro_IG_5-nucl"/>
</dbReference>
<dbReference type="GeneTree" id="ENSGT00940000155676"/>
<dbReference type="Pfam" id="PF05761">
    <property type="entry name" value="5_nucleotid"/>
    <property type="match status" value="1"/>
</dbReference>
<reference evidence="7" key="1">
    <citation type="submission" date="2025-08" db="UniProtKB">
        <authorList>
            <consortium name="Ensembl"/>
        </authorList>
    </citation>
    <scope>IDENTIFICATION</scope>
</reference>